<name>A0ABV7GGM0_9GAMM</name>
<protein>
    <recommendedName>
        <fullName evidence="4">Sel1 repeat family protein</fullName>
    </recommendedName>
</protein>
<dbReference type="Pfam" id="PF08238">
    <property type="entry name" value="Sel1"/>
    <property type="match status" value="6"/>
</dbReference>
<dbReference type="InterPro" id="IPR011990">
    <property type="entry name" value="TPR-like_helical_dom_sf"/>
</dbReference>
<dbReference type="SUPFAM" id="SSF81901">
    <property type="entry name" value="HCP-like"/>
    <property type="match status" value="2"/>
</dbReference>
<dbReference type="InterPro" id="IPR006597">
    <property type="entry name" value="Sel1-like"/>
</dbReference>
<evidence type="ECO:0000313" key="2">
    <source>
        <dbReference type="EMBL" id="MFC3139165.1"/>
    </source>
</evidence>
<keyword evidence="3" id="KW-1185">Reference proteome</keyword>
<accession>A0ABV7GGM0</accession>
<organism evidence="2 3">
    <name type="scientific">Shewanella submarina</name>
    <dbReference type="NCBI Taxonomy" id="2016376"/>
    <lineage>
        <taxon>Bacteria</taxon>
        <taxon>Pseudomonadati</taxon>
        <taxon>Pseudomonadota</taxon>
        <taxon>Gammaproteobacteria</taxon>
        <taxon>Alteromonadales</taxon>
        <taxon>Shewanellaceae</taxon>
        <taxon>Shewanella</taxon>
    </lineage>
</organism>
<keyword evidence="1" id="KW-1133">Transmembrane helix</keyword>
<dbReference type="Proteomes" id="UP001595621">
    <property type="component" value="Unassembled WGS sequence"/>
</dbReference>
<dbReference type="PANTHER" id="PTHR11102">
    <property type="entry name" value="SEL-1-LIKE PROTEIN"/>
    <property type="match status" value="1"/>
</dbReference>
<dbReference type="RefSeq" id="WP_248936759.1">
    <property type="nucleotide sequence ID" value="NZ_JAKILF010000006.1"/>
</dbReference>
<proteinExistence type="predicted"/>
<evidence type="ECO:0008006" key="4">
    <source>
        <dbReference type="Google" id="ProtNLM"/>
    </source>
</evidence>
<keyword evidence="1" id="KW-0812">Transmembrane</keyword>
<dbReference type="InterPro" id="IPR050767">
    <property type="entry name" value="Sel1_AlgK"/>
</dbReference>
<dbReference type="Gene3D" id="1.25.40.10">
    <property type="entry name" value="Tetratricopeptide repeat domain"/>
    <property type="match status" value="1"/>
</dbReference>
<reference evidence="3" key="1">
    <citation type="journal article" date="2019" name="Int. J. Syst. Evol. Microbiol.">
        <title>The Global Catalogue of Microorganisms (GCM) 10K type strain sequencing project: providing services to taxonomists for standard genome sequencing and annotation.</title>
        <authorList>
            <consortium name="The Broad Institute Genomics Platform"/>
            <consortium name="The Broad Institute Genome Sequencing Center for Infectious Disease"/>
            <person name="Wu L."/>
            <person name="Ma J."/>
        </authorList>
    </citation>
    <scope>NUCLEOTIDE SEQUENCE [LARGE SCALE GENOMIC DNA]</scope>
    <source>
        <strain evidence="3">KCTC 52277</strain>
    </source>
</reference>
<evidence type="ECO:0000313" key="3">
    <source>
        <dbReference type="Proteomes" id="UP001595621"/>
    </source>
</evidence>
<feature type="transmembrane region" description="Helical" evidence="1">
    <location>
        <begin position="5"/>
        <end position="21"/>
    </location>
</feature>
<comment type="caution">
    <text evidence="2">The sequence shown here is derived from an EMBL/GenBank/DDBJ whole genome shotgun (WGS) entry which is preliminary data.</text>
</comment>
<gene>
    <name evidence="2" type="ORF">ACFOE0_13340</name>
</gene>
<keyword evidence="1" id="KW-0472">Membrane</keyword>
<dbReference type="PANTHER" id="PTHR11102:SF160">
    <property type="entry name" value="ERAD-ASSOCIATED E3 UBIQUITIN-PROTEIN LIGASE COMPONENT HRD3"/>
    <property type="match status" value="1"/>
</dbReference>
<dbReference type="SMART" id="SM00671">
    <property type="entry name" value="SEL1"/>
    <property type="match status" value="6"/>
</dbReference>
<evidence type="ECO:0000256" key="1">
    <source>
        <dbReference type="SAM" id="Phobius"/>
    </source>
</evidence>
<sequence length="502" mass="56623">MEQYLVVALAIAFIIYIFYFHDKSNTGNGLEDLSREISRLMERGEYSALEVMLTEKAQQGSGFAAQALGELYSNDEFGMLDLEKSEHWYKRAGELDEKIATVQRALLSFNAHPVLGGDKEHFESLLMPGAEAGDAEMQAQLGAFYLRNPLKDPDNSQALYWLEKAAAQGNADAKTQLGIYYQSPDKGNDPDKARQLLQEASDGSSNVARFELATQLIEERGSSADINQAILLLEACATEVDAAKTYLADLYFRGQVIDRDLDKAEFWYREAERDNPGLTASFLAQVLLEKKDSGSQAEAIELLMPLAENWVSHAQFLLAQVHENGWGVRRHLPTAWLYYRLAASFPIPEYVQARDAMGERLGQYEKTTAEESYQDFIKRFPISQQAQANMDHDMAMRLLVGNSELKQDLPQAVDLLERALRGGDRFVLETLAKTCLQLERKVDSAVWAKLYIEHQSFFFSSGEMEAMLDSLLQNFSESEEALYQERLAYWEEVMGNTPVTGE</sequence>
<dbReference type="EMBL" id="JBHRTD010000015">
    <property type="protein sequence ID" value="MFC3139165.1"/>
    <property type="molecule type" value="Genomic_DNA"/>
</dbReference>